<name>A0ABQ1VL14_9RHOB</name>
<accession>A0ABQ1VL14</accession>
<feature type="transmembrane region" description="Helical" evidence="1">
    <location>
        <begin position="39"/>
        <end position="60"/>
    </location>
</feature>
<dbReference type="SUPFAM" id="SSF81324">
    <property type="entry name" value="Voltage-gated potassium channels"/>
    <property type="match status" value="1"/>
</dbReference>
<evidence type="ECO:0000313" key="4">
    <source>
        <dbReference type="Proteomes" id="UP000640509"/>
    </source>
</evidence>
<keyword evidence="1" id="KW-0812">Transmembrane</keyword>
<dbReference type="RefSeq" id="WP_188716240.1">
    <property type="nucleotide sequence ID" value="NZ_BMIV01000014.1"/>
</dbReference>
<feature type="transmembrane region" description="Helical" evidence="1">
    <location>
        <begin position="80"/>
        <end position="99"/>
    </location>
</feature>
<protein>
    <recommendedName>
        <fullName evidence="2">Potassium channel domain-containing protein</fullName>
    </recommendedName>
</protein>
<keyword evidence="1" id="KW-1133">Transmembrane helix</keyword>
<gene>
    <name evidence="3" type="ORF">GCM10011402_31210</name>
</gene>
<evidence type="ECO:0000256" key="1">
    <source>
        <dbReference type="SAM" id="Phobius"/>
    </source>
</evidence>
<organism evidence="3 4">
    <name type="scientific">Paracoccus acridae</name>
    <dbReference type="NCBI Taxonomy" id="1795310"/>
    <lineage>
        <taxon>Bacteria</taxon>
        <taxon>Pseudomonadati</taxon>
        <taxon>Pseudomonadota</taxon>
        <taxon>Alphaproteobacteria</taxon>
        <taxon>Rhodobacterales</taxon>
        <taxon>Paracoccaceae</taxon>
        <taxon>Paracoccus</taxon>
    </lineage>
</organism>
<dbReference type="Gene3D" id="1.10.287.70">
    <property type="match status" value="1"/>
</dbReference>
<keyword evidence="4" id="KW-1185">Reference proteome</keyword>
<dbReference type="Pfam" id="PF07885">
    <property type="entry name" value="Ion_trans_2"/>
    <property type="match status" value="1"/>
</dbReference>
<feature type="domain" description="Potassium channel" evidence="2">
    <location>
        <begin position="50"/>
        <end position="128"/>
    </location>
</feature>
<keyword evidence="1" id="KW-0472">Membrane</keyword>
<proteinExistence type="predicted"/>
<dbReference type="Proteomes" id="UP000640509">
    <property type="component" value="Unassembled WGS sequence"/>
</dbReference>
<comment type="caution">
    <text evidence="3">The sequence shown here is derived from an EMBL/GenBank/DDBJ whole genome shotgun (WGS) entry which is preliminary data.</text>
</comment>
<dbReference type="InterPro" id="IPR013099">
    <property type="entry name" value="K_chnl_dom"/>
</dbReference>
<dbReference type="EMBL" id="BMIV01000014">
    <property type="protein sequence ID" value="GGF76213.1"/>
    <property type="molecule type" value="Genomic_DNA"/>
</dbReference>
<evidence type="ECO:0000313" key="3">
    <source>
        <dbReference type="EMBL" id="GGF76213.1"/>
    </source>
</evidence>
<feature type="transmembrane region" description="Helical" evidence="1">
    <location>
        <begin position="6"/>
        <end position="27"/>
    </location>
</feature>
<sequence length="138" mass="15438">MTLLIGFGLVALLGIFHHFALLGLRRVTADAKERPNRAIISVFIGLLVIHLAEILFFAGAYRVLLDWPWMGQLNEMGTRWSGLIYFSGINFTTLGYTQIEAAGPIRLVNMMQSLGGFMILTWSATFIYSVWKKALDGL</sequence>
<evidence type="ECO:0000259" key="2">
    <source>
        <dbReference type="Pfam" id="PF07885"/>
    </source>
</evidence>
<feature type="transmembrane region" description="Helical" evidence="1">
    <location>
        <begin position="111"/>
        <end position="131"/>
    </location>
</feature>
<reference evidence="4" key="1">
    <citation type="journal article" date="2019" name="Int. J. Syst. Evol. Microbiol.">
        <title>The Global Catalogue of Microorganisms (GCM) 10K type strain sequencing project: providing services to taxonomists for standard genome sequencing and annotation.</title>
        <authorList>
            <consortium name="The Broad Institute Genomics Platform"/>
            <consortium name="The Broad Institute Genome Sequencing Center for Infectious Disease"/>
            <person name="Wu L."/>
            <person name="Ma J."/>
        </authorList>
    </citation>
    <scope>NUCLEOTIDE SEQUENCE [LARGE SCALE GENOMIC DNA]</scope>
    <source>
        <strain evidence="4">CGMCC 1.15419</strain>
    </source>
</reference>